<accession>X7E8V9</accession>
<dbReference type="eggNOG" id="ENOG5033FJ9">
    <property type="taxonomic scope" value="Bacteria"/>
</dbReference>
<dbReference type="AlphaFoldDB" id="X7E8V9"/>
<dbReference type="PATRIC" id="fig|1122207.3.peg.284"/>
<dbReference type="OrthoDB" id="6713157at2"/>
<name>X7E8V9_9GAMM</name>
<sequence>MNKSKTDLLEARSEREYAFYSDYLLQHIRSASPRHLRGNSLTERLQSLNDELESLIAKNRAPKIFPTQMRAAFNSTQLPLSDFRWIDIKNERLCNWAWCYLKSTTKAPEAGREPILIKVPNAEERIINMSLLSAKAFNNEKHNTADRLTDILNAFYGGEANAQQQEDILNHLKVKWNEIHLNETIVNWLEENNPVHWAWAWSYLQNITQRPLEPAWIPVNDAEKKAVVIATIDLSDNVDRKVIIIDKMKKAWSQKKFREKSSGRKPYSISMTLNTKQKLNALAEENGMKINEMIEYLIRNEFKKRDNHE</sequence>
<dbReference type="RefSeq" id="WP_036158035.1">
    <property type="nucleotide sequence ID" value="NZ_JAMB01000001.1"/>
</dbReference>
<proteinExistence type="predicted"/>
<reference evidence="1 2" key="1">
    <citation type="submission" date="2014-01" db="EMBL/GenBank/DDBJ databases">
        <title>Marinomonas ushuaiensis DSM 15871 Genome Sequencing.</title>
        <authorList>
            <person name="Lai Q."/>
            <person name="Shao Z.S."/>
        </authorList>
    </citation>
    <scope>NUCLEOTIDE SEQUENCE [LARGE SCALE GENOMIC DNA]</scope>
    <source>
        <strain evidence="1 2">DSM 15871</strain>
    </source>
</reference>
<organism evidence="1 2">
    <name type="scientific">Marinomonas ushuaiensis DSM 15871</name>
    <dbReference type="NCBI Taxonomy" id="1122207"/>
    <lineage>
        <taxon>Bacteria</taxon>
        <taxon>Pseudomonadati</taxon>
        <taxon>Pseudomonadota</taxon>
        <taxon>Gammaproteobacteria</taxon>
        <taxon>Oceanospirillales</taxon>
        <taxon>Oceanospirillaceae</taxon>
        <taxon>Marinomonas</taxon>
    </lineage>
</organism>
<protein>
    <submittedName>
        <fullName evidence="1">Uncharacterized protein</fullName>
    </submittedName>
</protein>
<dbReference type="Proteomes" id="UP000054058">
    <property type="component" value="Unassembled WGS sequence"/>
</dbReference>
<evidence type="ECO:0000313" key="2">
    <source>
        <dbReference type="Proteomes" id="UP000054058"/>
    </source>
</evidence>
<comment type="caution">
    <text evidence="1">The sequence shown here is derived from an EMBL/GenBank/DDBJ whole genome shotgun (WGS) entry which is preliminary data.</text>
</comment>
<keyword evidence="2" id="KW-1185">Reference proteome</keyword>
<dbReference type="EMBL" id="JAMB01000001">
    <property type="protein sequence ID" value="ETX12285.1"/>
    <property type="molecule type" value="Genomic_DNA"/>
</dbReference>
<gene>
    <name evidence="1" type="ORF">MUS1_01375</name>
</gene>
<evidence type="ECO:0000313" key="1">
    <source>
        <dbReference type="EMBL" id="ETX12285.1"/>
    </source>
</evidence>